<protein>
    <recommendedName>
        <fullName evidence="3">DUF4352 domain-containing protein</fullName>
    </recommendedName>
</protein>
<dbReference type="Proteomes" id="UP001060039">
    <property type="component" value="Chromosome"/>
</dbReference>
<reference evidence="1" key="1">
    <citation type="submission" date="2022-07" db="EMBL/GenBank/DDBJ databases">
        <title>Taxonomic analysis of Microcella humidisoli nov. sp., isolated from riverside soil.</title>
        <authorList>
            <person name="Molina K.M."/>
            <person name="Kim S.B."/>
        </authorList>
    </citation>
    <scope>NUCLEOTIDE SEQUENCE</scope>
    <source>
        <strain evidence="1">MMS21-STM10</strain>
    </source>
</reference>
<dbReference type="EMBL" id="CP101497">
    <property type="protein sequence ID" value="UTT62969.1"/>
    <property type="molecule type" value="Genomic_DNA"/>
</dbReference>
<name>A0ABY5FXE7_9MICO</name>
<sequence>MRISRFLAGGLASAAIAVTLSGCVGAPPLTIYGGLADRCFETSTSDEGFFAVIGVTLANDSPRAVILREVRVLQLENATLASLTVVDETSRYSAFGVAPGGQLTPEQRPLWNDRVAIDGTVIEAGGSAELLVELRADDYTDYAGMRGLRIKYDDGWFSATSNADAVVGFVPPWAHCGSAAR</sequence>
<dbReference type="RefSeq" id="WP_255160102.1">
    <property type="nucleotide sequence ID" value="NZ_CP101497.1"/>
</dbReference>
<keyword evidence="2" id="KW-1185">Reference proteome</keyword>
<organism evidence="1 2">
    <name type="scientific">Microcella humidisoli</name>
    <dbReference type="NCBI Taxonomy" id="2963406"/>
    <lineage>
        <taxon>Bacteria</taxon>
        <taxon>Bacillati</taxon>
        <taxon>Actinomycetota</taxon>
        <taxon>Actinomycetes</taxon>
        <taxon>Micrococcales</taxon>
        <taxon>Microbacteriaceae</taxon>
        <taxon>Microcella</taxon>
    </lineage>
</organism>
<evidence type="ECO:0008006" key="3">
    <source>
        <dbReference type="Google" id="ProtNLM"/>
    </source>
</evidence>
<dbReference type="PROSITE" id="PS51257">
    <property type="entry name" value="PROKAR_LIPOPROTEIN"/>
    <property type="match status" value="1"/>
</dbReference>
<evidence type="ECO:0000313" key="2">
    <source>
        <dbReference type="Proteomes" id="UP001060039"/>
    </source>
</evidence>
<evidence type="ECO:0000313" key="1">
    <source>
        <dbReference type="EMBL" id="UTT62969.1"/>
    </source>
</evidence>
<gene>
    <name evidence="1" type="ORF">NNL39_02360</name>
</gene>
<accession>A0ABY5FXE7</accession>
<proteinExistence type="predicted"/>